<evidence type="ECO:0000256" key="1">
    <source>
        <dbReference type="ARBA" id="ARBA00006987"/>
    </source>
</evidence>
<dbReference type="PIRSF" id="PIRSF017082">
    <property type="entry name" value="YflP"/>
    <property type="match status" value="1"/>
</dbReference>
<dbReference type="Gene3D" id="3.40.190.10">
    <property type="entry name" value="Periplasmic binding protein-like II"/>
    <property type="match status" value="1"/>
</dbReference>
<dbReference type="eggNOG" id="COG3181">
    <property type="taxonomic scope" value="Bacteria"/>
</dbReference>
<reference evidence="3 4" key="1">
    <citation type="journal article" date="2014" name="Genome Announc.">
        <title>Draft Genome Sequence of Advenella kashmirensis Strain W13003, a Polycyclic Aromatic Hydrocarbon-Degrading Bacterium.</title>
        <authorList>
            <person name="Wang X."/>
            <person name="Jin D."/>
            <person name="Zhou L."/>
            <person name="Wu L."/>
            <person name="An W."/>
            <person name="Zhao L."/>
        </authorList>
    </citation>
    <scope>NUCLEOTIDE SEQUENCE [LARGE SCALE GENOMIC DNA]</scope>
    <source>
        <strain evidence="3 4">W13003</strain>
    </source>
</reference>
<dbReference type="OrthoDB" id="8958944at2"/>
<dbReference type="EMBL" id="AYXT01000001">
    <property type="protein sequence ID" value="ETF03978.1"/>
    <property type="molecule type" value="Genomic_DNA"/>
</dbReference>
<comment type="caution">
    <text evidence="3">The sequence shown here is derived from an EMBL/GenBank/DDBJ whole genome shotgun (WGS) entry which is preliminary data.</text>
</comment>
<dbReference type="CDD" id="cd07012">
    <property type="entry name" value="PBP2_Bug_TTT"/>
    <property type="match status" value="1"/>
</dbReference>
<organism evidence="3 4">
    <name type="scientific">Advenella kashmirensis W13003</name>
    <dbReference type="NCBI Taxonomy" id="1424334"/>
    <lineage>
        <taxon>Bacteria</taxon>
        <taxon>Pseudomonadati</taxon>
        <taxon>Pseudomonadota</taxon>
        <taxon>Betaproteobacteria</taxon>
        <taxon>Burkholderiales</taxon>
        <taxon>Alcaligenaceae</taxon>
    </lineage>
</organism>
<keyword evidence="2" id="KW-0732">Signal</keyword>
<proteinExistence type="inferred from homology"/>
<dbReference type="PANTHER" id="PTHR42928:SF5">
    <property type="entry name" value="BLR1237 PROTEIN"/>
    <property type="match status" value="1"/>
</dbReference>
<dbReference type="PANTHER" id="PTHR42928">
    <property type="entry name" value="TRICARBOXYLATE-BINDING PROTEIN"/>
    <property type="match status" value="1"/>
</dbReference>
<dbReference type="STRING" id="1424334.W822_01960"/>
<dbReference type="HOGENOM" id="CLU_045683_0_2_4"/>
<dbReference type="AlphaFoldDB" id="V8QX89"/>
<dbReference type="InterPro" id="IPR042100">
    <property type="entry name" value="Bug_dom1"/>
</dbReference>
<sequence>MSIASYFYKTSLAVGISAVFSCAALAQYPEKPITLIVNYPAGGALDLATRVIASHLSGQFGKPIVVENKPGASGLIGAEYVSHQKPDGYTLLATIDSLVTVNPYIFGEKRFDPDKKLDLIGLLGTFDQVLLVPKDSPIKNISSLVSLSKTKELNYSSAGAGTPGHLAMERLKLITGINILHIPFNGNAPALNALLGKQVDIGFLALGGSTLQHISVGKLVPQALSGKSRDPKLPDTPAVAESSVVGLKDFDMQFAFLLMTPKGIDKEIAEKWNVAIANAMQSEQVKTQFDNLNIHRVSGSEQEAQQWISTYGSHIRDTIKNAKITVE</sequence>
<evidence type="ECO:0000313" key="4">
    <source>
        <dbReference type="Proteomes" id="UP000018733"/>
    </source>
</evidence>
<dbReference type="InterPro" id="IPR005064">
    <property type="entry name" value="BUG"/>
</dbReference>
<dbReference type="Pfam" id="PF03401">
    <property type="entry name" value="TctC"/>
    <property type="match status" value="1"/>
</dbReference>
<accession>V8QX89</accession>
<dbReference type="SUPFAM" id="SSF53850">
    <property type="entry name" value="Periplasmic binding protein-like II"/>
    <property type="match status" value="1"/>
</dbReference>
<name>V8QX89_9BURK</name>
<evidence type="ECO:0000256" key="2">
    <source>
        <dbReference type="SAM" id="SignalP"/>
    </source>
</evidence>
<comment type="similarity">
    <text evidence="1">Belongs to the UPF0065 (bug) family.</text>
</comment>
<dbReference type="Gene3D" id="3.40.190.150">
    <property type="entry name" value="Bordetella uptake gene, domain 1"/>
    <property type="match status" value="1"/>
</dbReference>
<gene>
    <name evidence="3" type="ORF">W822_01960</name>
</gene>
<keyword evidence="4" id="KW-1185">Reference proteome</keyword>
<feature type="chain" id="PRO_5004773139" evidence="2">
    <location>
        <begin position="27"/>
        <end position="327"/>
    </location>
</feature>
<feature type="signal peptide" evidence="2">
    <location>
        <begin position="1"/>
        <end position="26"/>
    </location>
</feature>
<dbReference type="RefSeq" id="WP_024003460.1">
    <property type="nucleotide sequence ID" value="NZ_KI650979.1"/>
</dbReference>
<dbReference type="PATRIC" id="fig|1424334.3.peg.387"/>
<dbReference type="Proteomes" id="UP000018733">
    <property type="component" value="Unassembled WGS sequence"/>
</dbReference>
<protein>
    <submittedName>
        <fullName evidence="3">ABC transporter substrate-binding protein</fullName>
    </submittedName>
</protein>
<evidence type="ECO:0000313" key="3">
    <source>
        <dbReference type="EMBL" id="ETF03978.1"/>
    </source>
</evidence>